<accession>A0A285TR57</accession>
<organism evidence="1 2">
    <name type="scientific">Stappia indica</name>
    <dbReference type="NCBI Taxonomy" id="538381"/>
    <lineage>
        <taxon>Bacteria</taxon>
        <taxon>Pseudomonadati</taxon>
        <taxon>Pseudomonadota</taxon>
        <taxon>Alphaproteobacteria</taxon>
        <taxon>Hyphomicrobiales</taxon>
        <taxon>Stappiaceae</taxon>
        <taxon>Stappia</taxon>
    </lineage>
</organism>
<proteinExistence type="predicted"/>
<dbReference type="Pfam" id="PF10098">
    <property type="entry name" value="DUF2336"/>
    <property type="match status" value="1"/>
</dbReference>
<dbReference type="PIRSF" id="PIRSF035865">
    <property type="entry name" value="UCP035865"/>
    <property type="match status" value="1"/>
</dbReference>
<protein>
    <submittedName>
        <fullName evidence="1">Uncharacterized conserved protein, DUF2336 family</fullName>
    </submittedName>
</protein>
<dbReference type="EMBL" id="OBML01000015">
    <property type="protein sequence ID" value="SOC25794.1"/>
    <property type="molecule type" value="Genomic_DNA"/>
</dbReference>
<name>A0A285TR57_9HYPH</name>
<dbReference type="InterPro" id="IPR019285">
    <property type="entry name" value="DUF2336"/>
</dbReference>
<dbReference type="InterPro" id="IPR014598">
    <property type="entry name" value="UCP035865"/>
</dbReference>
<evidence type="ECO:0000313" key="1">
    <source>
        <dbReference type="EMBL" id="SOC25794.1"/>
    </source>
</evidence>
<keyword evidence="2" id="KW-1185">Reference proteome</keyword>
<sequence>MIVHQFLRWMADAPVARRAEATSALAKAYLYSQMTEDDRDAAEAAMIILLDDPAVQVRRALAEALSRSDKAPREVVLALVNDLPDVALPVLEWSPVLLDAELVDAIGGFADPLPAAVARRFHLSAQVAAAVAEVGSLQACCALAENDTAEIPRFSLVRLVERHGKEAALREALMARPGIPIEIRQMLLKQVGDLLSDHPLVRRGLKEERARSVVAEARERATVSLASRAGPQETDALVGHLLESGQLTAGLLLRALCTGNIRLFNAALARLSGMGSERVRSVLETGRGLAVRALLARAGLPPRTHALIQVAVGVWRDLAREISPDLVIPSNPAVARLLISEVLERYQSQDGVEADDLVVMLRRFSAEIAREAARAYVDRTLAAA</sequence>
<dbReference type="Proteomes" id="UP000219331">
    <property type="component" value="Unassembled WGS sequence"/>
</dbReference>
<evidence type="ECO:0000313" key="2">
    <source>
        <dbReference type="Proteomes" id="UP000219331"/>
    </source>
</evidence>
<reference evidence="1 2" key="1">
    <citation type="submission" date="2017-08" db="EMBL/GenBank/DDBJ databases">
        <authorList>
            <person name="de Groot N.N."/>
        </authorList>
    </citation>
    <scope>NUCLEOTIDE SEQUENCE [LARGE SCALE GENOMIC DNA]</scope>
    <source>
        <strain evidence="1 2">USBA 352</strain>
    </source>
</reference>
<gene>
    <name evidence="1" type="ORF">SAMN05421512_11517</name>
</gene>
<dbReference type="STRING" id="538381.GCA_001696535_01002"/>
<dbReference type="AlphaFoldDB" id="A0A285TR57"/>